<dbReference type="Gene3D" id="3.30.40.10">
    <property type="entry name" value="Zinc/RING finger domain, C3HC4 (zinc finger)"/>
    <property type="match status" value="2"/>
</dbReference>
<feature type="compositionally biased region" description="Acidic residues" evidence="11">
    <location>
        <begin position="938"/>
        <end position="949"/>
    </location>
</feature>
<evidence type="ECO:0000256" key="6">
    <source>
        <dbReference type="ARBA" id="ARBA00022771"/>
    </source>
</evidence>
<feature type="region of interest" description="Disordered" evidence="11">
    <location>
        <begin position="1638"/>
        <end position="1666"/>
    </location>
</feature>
<dbReference type="InterPro" id="IPR011011">
    <property type="entry name" value="Znf_FYVE_PHD"/>
</dbReference>
<dbReference type="SUPFAM" id="SSF82199">
    <property type="entry name" value="SET domain"/>
    <property type="match status" value="1"/>
</dbReference>
<dbReference type="Pfam" id="PF05964">
    <property type="entry name" value="FYRN"/>
    <property type="match status" value="1"/>
</dbReference>
<name>A0A9W6EZJ2_9CHLO</name>
<dbReference type="Gene3D" id="3.30.160.360">
    <property type="match status" value="1"/>
</dbReference>
<dbReference type="SUPFAM" id="SSF57903">
    <property type="entry name" value="FYVE/PHD zinc finger"/>
    <property type="match status" value="1"/>
</dbReference>
<feature type="compositionally biased region" description="Low complexity" evidence="11">
    <location>
        <begin position="961"/>
        <end position="979"/>
    </location>
</feature>
<dbReference type="InterPro" id="IPR019787">
    <property type="entry name" value="Znf_PHD-finger"/>
</dbReference>
<keyword evidence="4" id="KW-0949">S-adenosyl-L-methionine</keyword>
<dbReference type="InterPro" id="IPR034732">
    <property type="entry name" value="EPHD"/>
</dbReference>
<evidence type="ECO:0000259" key="12">
    <source>
        <dbReference type="PROSITE" id="PS50016"/>
    </source>
</evidence>
<feature type="region of interest" description="Disordered" evidence="11">
    <location>
        <begin position="883"/>
        <end position="910"/>
    </location>
</feature>
<evidence type="ECO:0000259" key="16">
    <source>
        <dbReference type="PROSITE" id="PS51805"/>
    </source>
</evidence>
<dbReference type="GO" id="GO:0006357">
    <property type="term" value="P:regulation of transcription by RNA polymerase II"/>
    <property type="evidence" value="ECO:0007669"/>
    <property type="project" value="TreeGrafter"/>
</dbReference>
<dbReference type="InterPro" id="IPR001214">
    <property type="entry name" value="SET_dom"/>
</dbReference>
<keyword evidence="6 10" id="KW-0863">Zinc-finger</keyword>
<dbReference type="EMBL" id="BRXU01000004">
    <property type="protein sequence ID" value="GLC50832.1"/>
    <property type="molecule type" value="Genomic_DNA"/>
</dbReference>
<protein>
    <recommendedName>
        <fullName evidence="19">Histone-lysine N-methyltransferase</fullName>
    </recommendedName>
</protein>
<feature type="region of interest" description="Disordered" evidence="11">
    <location>
        <begin position="665"/>
        <end position="693"/>
    </location>
</feature>
<dbReference type="GO" id="GO:0008168">
    <property type="term" value="F:methyltransferase activity"/>
    <property type="evidence" value="ECO:0007669"/>
    <property type="project" value="UniProtKB-KW"/>
</dbReference>
<keyword evidence="7" id="KW-0862">Zinc</keyword>
<dbReference type="Gene3D" id="2.170.270.10">
    <property type="entry name" value="SET domain"/>
    <property type="match status" value="1"/>
</dbReference>
<comment type="subcellular location">
    <subcellularLocation>
        <location evidence="1">Nucleus</location>
    </subcellularLocation>
</comment>
<keyword evidence="8" id="KW-0156">Chromatin regulator</keyword>
<comment type="caution">
    <text evidence="17">The sequence shown here is derived from an EMBL/GenBank/DDBJ whole genome shotgun (WGS) entry which is preliminary data.</text>
</comment>
<dbReference type="InterPro" id="IPR003616">
    <property type="entry name" value="Post-SET_dom"/>
</dbReference>
<dbReference type="Pfam" id="PF21743">
    <property type="entry name" value="PTM_DIR17_Tudor"/>
    <property type="match status" value="1"/>
</dbReference>
<evidence type="ECO:0000313" key="17">
    <source>
        <dbReference type="EMBL" id="GLC50832.1"/>
    </source>
</evidence>
<feature type="compositionally biased region" description="Basic and acidic residues" evidence="11">
    <location>
        <begin position="950"/>
        <end position="959"/>
    </location>
</feature>
<dbReference type="CDD" id="cd10518">
    <property type="entry name" value="SET_SETD1-like"/>
    <property type="match status" value="1"/>
</dbReference>
<evidence type="ECO:0000256" key="9">
    <source>
        <dbReference type="ARBA" id="ARBA00023242"/>
    </source>
</evidence>
<feature type="compositionally biased region" description="Low complexity" evidence="11">
    <location>
        <begin position="1377"/>
        <end position="1389"/>
    </location>
</feature>
<feature type="domain" description="PWWP" evidence="14">
    <location>
        <begin position="786"/>
        <end position="839"/>
    </location>
</feature>
<feature type="compositionally biased region" description="Basic and acidic residues" evidence="11">
    <location>
        <begin position="619"/>
        <end position="629"/>
    </location>
</feature>
<organism evidence="17 18">
    <name type="scientific">Pleodorina starrii</name>
    <dbReference type="NCBI Taxonomy" id="330485"/>
    <lineage>
        <taxon>Eukaryota</taxon>
        <taxon>Viridiplantae</taxon>
        <taxon>Chlorophyta</taxon>
        <taxon>core chlorophytes</taxon>
        <taxon>Chlorophyceae</taxon>
        <taxon>CS clade</taxon>
        <taxon>Chlamydomonadales</taxon>
        <taxon>Volvocaceae</taxon>
        <taxon>Pleodorina</taxon>
    </lineage>
</organism>
<dbReference type="PROSITE" id="PS51542">
    <property type="entry name" value="FYRN"/>
    <property type="match status" value="1"/>
</dbReference>
<feature type="region of interest" description="Disordered" evidence="11">
    <location>
        <begin position="200"/>
        <end position="308"/>
    </location>
</feature>
<evidence type="ECO:0000259" key="15">
    <source>
        <dbReference type="PROSITE" id="PS50868"/>
    </source>
</evidence>
<reference evidence="17 18" key="1">
    <citation type="journal article" date="2023" name="Commun. Biol.">
        <title>Reorganization of the ancestral sex-determining regions during the evolution of trioecy in Pleodorina starrii.</title>
        <authorList>
            <person name="Takahashi K."/>
            <person name="Suzuki S."/>
            <person name="Kawai-Toyooka H."/>
            <person name="Yamamoto K."/>
            <person name="Hamaji T."/>
            <person name="Ootsuki R."/>
            <person name="Yamaguchi H."/>
            <person name="Kawachi M."/>
            <person name="Higashiyama T."/>
            <person name="Nozaki H."/>
        </authorList>
    </citation>
    <scope>NUCLEOTIDE SEQUENCE [LARGE SCALE GENOMIC DNA]</scope>
    <source>
        <strain evidence="17 18">NIES-4479</strain>
    </source>
</reference>
<dbReference type="Gene3D" id="2.30.30.140">
    <property type="match status" value="3"/>
</dbReference>
<evidence type="ECO:0000259" key="13">
    <source>
        <dbReference type="PROSITE" id="PS50280"/>
    </source>
</evidence>
<evidence type="ECO:0000313" key="18">
    <source>
        <dbReference type="Proteomes" id="UP001165080"/>
    </source>
</evidence>
<feature type="region of interest" description="Disordered" evidence="11">
    <location>
        <begin position="928"/>
        <end position="990"/>
    </location>
</feature>
<dbReference type="InterPro" id="IPR002999">
    <property type="entry name" value="Tudor"/>
</dbReference>
<dbReference type="SMART" id="SM00249">
    <property type="entry name" value="PHD"/>
    <property type="match status" value="2"/>
</dbReference>
<dbReference type="GO" id="GO:0140993">
    <property type="term" value="F:histone modifying activity"/>
    <property type="evidence" value="ECO:0007669"/>
    <property type="project" value="UniProtKB-ARBA"/>
</dbReference>
<feature type="region of interest" description="Disordered" evidence="11">
    <location>
        <begin position="606"/>
        <end position="640"/>
    </location>
</feature>
<evidence type="ECO:0000256" key="10">
    <source>
        <dbReference type="PROSITE-ProRule" id="PRU00146"/>
    </source>
</evidence>
<keyword evidence="9" id="KW-0539">Nucleus</keyword>
<dbReference type="InterPro" id="IPR003888">
    <property type="entry name" value="FYrich_N"/>
</dbReference>
<feature type="region of interest" description="Disordered" evidence="11">
    <location>
        <begin position="1344"/>
        <end position="1409"/>
    </location>
</feature>
<feature type="region of interest" description="Disordered" evidence="11">
    <location>
        <begin position="1872"/>
        <end position="1911"/>
    </location>
</feature>
<feature type="compositionally biased region" description="Basic and acidic residues" evidence="11">
    <location>
        <begin position="436"/>
        <end position="448"/>
    </location>
</feature>
<gene>
    <name evidence="17" type="primary">PLEST011152</name>
    <name evidence="17" type="ORF">PLESTB_000436900</name>
</gene>
<evidence type="ECO:0000256" key="8">
    <source>
        <dbReference type="ARBA" id="ARBA00022853"/>
    </source>
</evidence>
<accession>A0A9W6EZJ2</accession>
<feature type="compositionally biased region" description="Low complexity" evidence="11">
    <location>
        <begin position="420"/>
        <end position="435"/>
    </location>
</feature>
<feature type="domain" description="SET" evidence="13">
    <location>
        <begin position="1720"/>
        <end position="1844"/>
    </location>
</feature>
<evidence type="ECO:0000256" key="1">
    <source>
        <dbReference type="ARBA" id="ARBA00004123"/>
    </source>
</evidence>
<dbReference type="InterPro" id="IPR050701">
    <property type="entry name" value="Histone_Mod_Regulator"/>
</dbReference>
<keyword evidence="3" id="KW-0808">Transferase</keyword>
<evidence type="ECO:0000259" key="14">
    <source>
        <dbReference type="PROSITE" id="PS50812"/>
    </source>
</evidence>
<feature type="domain" description="PHD-type" evidence="16">
    <location>
        <begin position="1238"/>
        <end position="1347"/>
    </location>
</feature>
<dbReference type="PROSITE" id="PS50812">
    <property type="entry name" value="PWWP"/>
    <property type="match status" value="1"/>
</dbReference>
<dbReference type="SMART" id="SM00542">
    <property type="entry name" value="FYRC"/>
    <property type="match status" value="1"/>
</dbReference>
<dbReference type="SMART" id="SM00333">
    <property type="entry name" value="TUDOR"/>
    <property type="match status" value="2"/>
</dbReference>
<feature type="compositionally biased region" description="Gly residues" evidence="11">
    <location>
        <begin position="886"/>
        <end position="907"/>
    </location>
</feature>
<dbReference type="Pfam" id="PF05965">
    <property type="entry name" value="FYRC"/>
    <property type="match status" value="1"/>
</dbReference>
<dbReference type="InterPro" id="IPR046341">
    <property type="entry name" value="SET_dom_sf"/>
</dbReference>
<keyword evidence="2" id="KW-0489">Methyltransferase</keyword>
<dbReference type="CDD" id="cd20404">
    <property type="entry name" value="Tudor_Agenet_AtEML-like"/>
    <property type="match status" value="2"/>
</dbReference>
<evidence type="ECO:0000256" key="2">
    <source>
        <dbReference type="ARBA" id="ARBA00022603"/>
    </source>
</evidence>
<dbReference type="PROSITE" id="PS50868">
    <property type="entry name" value="POST_SET"/>
    <property type="match status" value="1"/>
</dbReference>
<keyword evidence="18" id="KW-1185">Reference proteome</keyword>
<feature type="region of interest" description="Disordered" evidence="11">
    <location>
        <begin position="1539"/>
        <end position="1573"/>
    </location>
</feature>
<evidence type="ECO:0000256" key="4">
    <source>
        <dbReference type="ARBA" id="ARBA00022691"/>
    </source>
</evidence>
<evidence type="ECO:0000256" key="3">
    <source>
        <dbReference type="ARBA" id="ARBA00022679"/>
    </source>
</evidence>
<dbReference type="InterPro" id="IPR013083">
    <property type="entry name" value="Znf_RING/FYVE/PHD"/>
</dbReference>
<dbReference type="InterPro" id="IPR000313">
    <property type="entry name" value="PWWP_dom"/>
</dbReference>
<evidence type="ECO:0000256" key="5">
    <source>
        <dbReference type="ARBA" id="ARBA00022723"/>
    </source>
</evidence>
<evidence type="ECO:0000256" key="7">
    <source>
        <dbReference type="ARBA" id="ARBA00022833"/>
    </source>
</evidence>
<dbReference type="Pfam" id="PF13832">
    <property type="entry name" value="zf-HC5HC2H_2"/>
    <property type="match status" value="1"/>
</dbReference>
<dbReference type="GO" id="GO:0005634">
    <property type="term" value="C:nucleus"/>
    <property type="evidence" value="ECO:0007669"/>
    <property type="project" value="UniProtKB-SubCell"/>
</dbReference>
<dbReference type="Pfam" id="PF00856">
    <property type="entry name" value="SET"/>
    <property type="match status" value="1"/>
</dbReference>
<feature type="region of interest" description="Disordered" evidence="11">
    <location>
        <begin position="391"/>
        <end position="468"/>
    </location>
</feature>
<dbReference type="PROSITE" id="PS51543">
    <property type="entry name" value="FYRC"/>
    <property type="match status" value="1"/>
</dbReference>
<dbReference type="InterPro" id="IPR003889">
    <property type="entry name" value="FYrich_C"/>
</dbReference>
<dbReference type="SUPFAM" id="SSF63748">
    <property type="entry name" value="Tudor/PWWP/MBT"/>
    <property type="match status" value="2"/>
</dbReference>
<dbReference type="PROSITE" id="PS51805">
    <property type="entry name" value="EPHD"/>
    <property type="match status" value="1"/>
</dbReference>
<dbReference type="GO" id="GO:0008270">
    <property type="term" value="F:zinc ion binding"/>
    <property type="evidence" value="ECO:0007669"/>
    <property type="project" value="UniProtKB-KW"/>
</dbReference>
<proteinExistence type="predicted"/>
<feature type="domain" description="PHD-type" evidence="12">
    <location>
        <begin position="1178"/>
        <end position="1229"/>
    </location>
</feature>
<evidence type="ECO:0008006" key="19">
    <source>
        <dbReference type="Google" id="ProtNLM"/>
    </source>
</evidence>
<feature type="region of interest" description="Disordered" evidence="11">
    <location>
        <begin position="732"/>
        <end position="770"/>
    </location>
</feature>
<dbReference type="InterPro" id="IPR047365">
    <property type="entry name" value="Tudor_AtPTM-like"/>
</dbReference>
<dbReference type="PROSITE" id="PS50280">
    <property type="entry name" value="SET"/>
    <property type="match status" value="1"/>
</dbReference>
<sequence>MMRPTKKQKVERRDLWEQTDAALWCPRALVGKPVRVFWPDEGRFFAGKIVKYLAASFEHEVQYEDGDEETLVMAVEKVQLPSDCLRGLRAPSTGHLAALARHLDELADKLQAKAVHHQTARGRALLKEEDRQRLELLRRRAADVRVARDQHEMAVGVKQGACPEPRAEVAAAAAAAGTLTPGRLQRAAAIHAAAAIASSAHGRGSAASPQQQRHPPPTASGLPPSSERPVPSSQRHHVSGSDAPATQAEPGDRSPHRTSGTECGSVPFRVCSPGSARRRQSLLGQLAQKPGRRPGRGAQDNPAEPHLGRASGASLFVAASQQEPMGSVAARHGLDPDQQAGGAPSASTGAGAWGTAPRSGRGGWAVDTDLGKLYVPRAWPALRATVSAATAAGKPVADEDPSTVNGEGKHHPSGGEAASRPPGSVAAVAGAPAGDADPRDEAAGRPAEDGPGCTANHGGGARGRLNGEDRRRLAAASAELRDTYKHFRRHCAGFKQYHEIQVALWLSSEQLVGREIRVMWPDEGAWFCGRVTRFDTDSGMHTVEYDDGDVEHLHLAAEEVRLQVVPGEAEAGLAPRPPEELRRVAECLEAGAVRVQQRADALVQQKQKAACKPAHRAKPPKDGGAHEDSGAADGEDPEELVAKAERWASRAAHLRALTGVMQRGATDGLPASSAARHRQPPRAPKAAKPTADGARVDALASGCTPTAAGAVPAAAAAVPALNPAVARASSAAGTADAVAEDGGQLEPGHEPGSDDVDGGGGRGGPAVADALPELPHDWTSSQVLRPGEVVWAQVRRSMPWPAIIITREEAEREGLNLRARQATSASAGQIAFVRFFGDHTVLGLPVVEAGARIPDRGGVLPFLAALELGWHARCATAPAAAAVDASGGGGSAQAAGGAAGAGPGSGGAQSQRFRRAMFELRTYMTEGELPRGMIPPNYDEDEDDEDDDGQALHEGEGGRGDAAAAGGVQGTAVQRAGARSGDRGAAGGAAAAGGRSAALPLVLGPKMRVLALGEVVWLSRWFHDEKYIYPVGYTAARMMASGASGGREVRHLMEVVASEDSVRPVFRITPEGEPPVSADTATRAMRALFEDDARARGRAFAKTGADLFGLSNQRVAALIRALPGAERCERFANWPDQDRPPVPPLTPHEELQRRALYARALRMPPGVQAVPQAKAGMCFECEVCGEDEEVPGNLKLECDLCRCVVHSRCYGVKQPPHGALWLCDVCQLHAAGLPRELSPPCELCPVVGGPMKRSESGGWVHLVCAVWTPGCTYGDPDSLEPVQGVAKAVQSRSSLRCFLCKQPHGACIQCAGDARCYTAFHPMCAREAGLAMCELRPGAAARTKAARRQPGGGGATAAPGMEVDDGKENLPGIPNSASAATAGAAQLPAEGPAGAAKDESRQMPGAKPLGAAPALASELDGATASAREVAVAAVTAARSLQRRGRGRPRRDGRIGARSAAAAAAAASGLAGAGCLGTVSLGNGISLACFCPRHEELVLHRPQFRCSYPGGRFADRRAELTREQLRARRQQQLLQEHALSRPAPQQQQLPPPPQLPPLQQQDGGGGGAEQLAGRPTGRAMSFADWRSRGHRAPEAVAIAREKRTFVRQLPYLVTGRLRQDDRALAGLEVKCVQLGAATSAGGGGSGSGCNSLRERRGGAAPGEGLRSTEQAGGAELLSCGASAGGEKAGGGLPRQLEEAAAAAGARSVAERYAAMRATVGRRLAAGKSAIHGWGAFAKVPHKRGDMLIEYVGELIRPSVSDARERRMYDKLVGCGTYIFTLNDEQHIDATRSGNMAHLLNHSCSPNCYSRTITLSDPVTGATSDHVIITAKRDIEAWEELTYDYRFNSAEELPCNCGAATCRLLVNWPEQAGDLDTEEEEDEEEAEEQECCKEAAAEKGTGPGFGPVGVPGG</sequence>
<dbReference type="PANTHER" id="PTHR13793">
    <property type="entry name" value="PHD FINGER PROTEINS"/>
    <property type="match status" value="1"/>
</dbReference>
<dbReference type="Proteomes" id="UP001165080">
    <property type="component" value="Unassembled WGS sequence"/>
</dbReference>
<feature type="region of interest" description="Disordered" evidence="11">
    <location>
        <begin position="329"/>
        <end position="363"/>
    </location>
</feature>
<feature type="compositionally biased region" description="Low complexity" evidence="11">
    <location>
        <begin position="340"/>
        <end position="357"/>
    </location>
</feature>
<dbReference type="GO" id="GO:0032259">
    <property type="term" value="P:methylation"/>
    <property type="evidence" value="ECO:0007669"/>
    <property type="project" value="UniProtKB-KW"/>
</dbReference>
<evidence type="ECO:0000256" key="11">
    <source>
        <dbReference type="SAM" id="MobiDB-lite"/>
    </source>
</evidence>
<feature type="compositionally biased region" description="Acidic residues" evidence="11">
    <location>
        <begin position="1872"/>
        <end position="1887"/>
    </location>
</feature>
<dbReference type="PANTHER" id="PTHR13793:SF140">
    <property type="entry name" value="HISTONE-LYSINE N-METHYLTRANSFERASE ATX2"/>
    <property type="match status" value="1"/>
</dbReference>
<feature type="domain" description="Post-SET" evidence="15">
    <location>
        <begin position="1849"/>
        <end position="1865"/>
    </location>
</feature>
<dbReference type="PROSITE" id="PS50016">
    <property type="entry name" value="ZF_PHD_2"/>
    <property type="match status" value="1"/>
</dbReference>
<dbReference type="SMART" id="SM00317">
    <property type="entry name" value="SET"/>
    <property type="match status" value="1"/>
</dbReference>
<dbReference type="InterPro" id="IPR001965">
    <property type="entry name" value="Znf_PHD"/>
</dbReference>
<feature type="compositionally biased region" description="Gly residues" evidence="11">
    <location>
        <begin position="1899"/>
        <end position="1911"/>
    </location>
</feature>
<dbReference type="Pfam" id="PF00855">
    <property type="entry name" value="PWWP"/>
    <property type="match status" value="1"/>
</dbReference>
<keyword evidence="5" id="KW-0479">Metal-binding</keyword>